<dbReference type="InterPro" id="IPR023827">
    <property type="entry name" value="Peptidase_S8_Asp-AS"/>
</dbReference>
<evidence type="ECO:0000256" key="6">
    <source>
        <dbReference type="RuleBase" id="RU003355"/>
    </source>
</evidence>
<dbReference type="InterPro" id="IPR022398">
    <property type="entry name" value="Peptidase_S8_His-AS"/>
</dbReference>
<feature type="domain" description="Peptidase S8/S53" evidence="8">
    <location>
        <begin position="68"/>
        <end position="355"/>
    </location>
</feature>
<accession>A0ABU3K5H9</accession>
<name>A0ABU3K5H9_9BACT</name>
<evidence type="ECO:0000256" key="7">
    <source>
        <dbReference type="SAM" id="SignalP"/>
    </source>
</evidence>
<feature type="chain" id="PRO_5046157840" evidence="7">
    <location>
        <begin position="24"/>
        <end position="468"/>
    </location>
</feature>
<evidence type="ECO:0000256" key="1">
    <source>
        <dbReference type="ARBA" id="ARBA00011073"/>
    </source>
</evidence>
<proteinExistence type="inferred from homology"/>
<feature type="active site" description="Charge relay system" evidence="5">
    <location>
        <position position="129"/>
    </location>
</feature>
<dbReference type="PROSITE" id="PS51892">
    <property type="entry name" value="SUBTILASE"/>
    <property type="match status" value="1"/>
</dbReference>
<keyword evidence="4 5" id="KW-0720">Serine protease</keyword>
<dbReference type="InterPro" id="IPR015500">
    <property type="entry name" value="Peptidase_S8_subtilisin-rel"/>
</dbReference>
<feature type="active site" description="Charge relay system" evidence="5">
    <location>
        <position position="76"/>
    </location>
</feature>
<dbReference type="Gene3D" id="3.40.50.200">
    <property type="entry name" value="Peptidase S8/S53 domain"/>
    <property type="match status" value="1"/>
</dbReference>
<reference evidence="9 10" key="1">
    <citation type="journal article" date="2023" name="ISME J.">
        <title>Cultivation and genomic characterization of novel and ubiquitous marine nitrite-oxidizing bacteria from the Nitrospirales.</title>
        <authorList>
            <person name="Mueller A.J."/>
            <person name="Daebeler A."/>
            <person name="Herbold C.W."/>
            <person name="Kirkegaard R.H."/>
            <person name="Daims H."/>
        </authorList>
    </citation>
    <scope>NUCLEOTIDE SEQUENCE [LARGE SCALE GENOMIC DNA]</scope>
    <source>
        <strain evidence="9 10">EB</strain>
    </source>
</reference>
<dbReference type="InterPro" id="IPR036852">
    <property type="entry name" value="Peptidase_S8/S53_dom_sf"/>
</dbReference>
<dbReference type="PROSITE" id="PS00137">
    <property type="entry name" value="SUBTILASE_HIS"/>
    <property type="match status" value="1"/>
</dbReference>
<gene>
    <name evidence="9" type="ORF">PPG34_04595</name>
</gene>
<keyword evidence="10" id="KW-1185">Reference proteome</keyword>
<evidence type="ECO:0000313" key="9">
    <source>
        <dbReference type="EMBL" id="MDT7041617.1"/>
    </source>
</evidence>
<comment type="similarity">
    <text evidence="1 5 6">Belongs to the peptidase S8 family.</text>
</comment>
<evidence type="ECO:0000259" key="8">
    <source>
        <dbReference type="Pfam" id="PF00082"/>
    </source>
</evidence>
<dbReference type="PANTHER" id="PTHR43806">
    <property type="entry name" value="PEPTIDASE S8"/>
    <property type="match status" value="1"/>
</dbReference>
<evidence type="ECO:0000313" key="10">
    <source>
        <dbReference type="Proteomes" id="UP001250932"/>
    </source>
</evidence>
<dbReference type="RefSeq" id="WP_313831966.1">
    <property type="nucleotide sequence ID" value="NZ_JAQOUE010000001.1"/>
</dbReference>
<dbReference type="Pfam" id="PF00082">
    <property type="entry name" value="Peptidase_S8"/>
    <property type="match status" value="1"/>
</dbReference>
<organism evidence="9 10">
    <name type="scientific">Candidatus Nitronereus thalassa</name>
    <dbReference type="NCBI Taxonomy" id="3020898"/>
    <lineage>
        <taxon>Bacteria</taxon>
        <taxon>Pseudomonadati</taxon>
        <taxon>Nitrospirota</taxon>
        <taxon>Nitrospiria</taxon>
        <taxon>Nitrospirales</taxon>
        <taxon>Nitrospiraceae</taxon>
        <taxon>Candidatus Nitronereus</taxon>
    </lineage>
</organism>
<keyword evidence="3 5" id="KW-0378">Hydrolase</keyword>
<comment type="caution">
    <text evidence="9">The sequence shown here is derived from an EMBL/GenBank/DDBJ whole genome shotgun (WGS) entry which is preliminary data.</text>
</comment>
<protein>
    <submittedName>
        <fullName evidence="9">S8 family serine peptidase</fullName>
    </submittedName>
</protein>
<feature type="active site" description="Charge relay system" evidence="5">
    <location>
        <position position="307"/>
    </location>
</feature>
<sequence length="468" mass="50748">MNKCSFHLLLGLALVLGAQTGWAQNDPYYSSKGAWGQSFADQWALPKIGFTPKGSGKSAWDLETGQSKSVIVAVLDTGIDYYHPDLSKELIWVNPKPKKPKEDPNGYVNDFIGWNFVAKDNNPWDDDGHGTFVAGLVGAAANNGKGIAGINWGVKIMPLKIMNTFGRGRAFHVAKAITYAVDNGARVLNLSLESEHLTKLEQQAVNYAYAKGALIVVAAGNRGEETTELAPVSMNHVLPVGAIDIHDERASFSNWGPHIKIAAPGVDILSLRARRTDFMLMSRAKDYKAGDSFVGPQAQMMRASGTSFSAPLVSAVASLIWAKNPELTNEQVERMLLESADDIGLPGWDHYFGAGRLNAVKALKADPNYFLTARVDRVEVVELDGEVVIQVVGTAASNDLDEYEIQLGKGENPTDWETVFDDDDNIVNGIVGKFPTSVFTDVGKWTVRLVVKGDDGRVKEARGSIDVG</sequence>
<dbReference type="Proteomes" id="UP001250932">
    <property type="component" value="Unassembled WGS sequence"/>
</dbReference>
<feature type="signal peptide" evidence="7">
    <location>
        <begin position="1"/>
        <end position="23"/>
    </location>
</feature>
<dbReference type="PROSITE" id="PS00136">
    <property type="entry name" value="SUBTILASE_ASP"/>
    <property type="match status" value="1"/>
</dbReference>
<dbReference type="PRINTS" id="PR00723">
    <property type="entry name" value="SUBTILISIN"/>
</dbReference>
<evidence type="ECO:0000256" key="4">
    <source>
        <dbReference type="ARBA" id="ARBA00022825"/>
    </source>
</evidence>
<dbReference type="InterPro" id="IPR023828">
    <property type="entry name" value="Peptidase_S8_Ser-AS"/>
</dbReference>
<dbReference type="InterPro" id="IPR000209">
    <property type="entry name" value="Peptidase_S8/S53_dom"/>
</dbReference>
<evidence type="ECO:0000256" key="2">
    <source>
        <dbReference type="ARBA" id="ARBA00022670"/>
    </source>
</evidence>
<keyword evidence="2 5" id="KW-0645">Protease</keyword>
<keyword evidence="7" id="KW-0732">Signal</keyword>
<dbReference type="EMBL" id="JAQOUE010000001">
    <property type="protein sequence ID" value="MDT7041617.1"/>
    <property type="molecule type" value="Genomic_DNA"/>
</dbReference>
<evidence type="ECO:0000256" key="5">
    <source>
        <dbReference type="PROSITE-ProRule" id="PRU01240"/>
    </source>
</evidence>
<dbReference type="PROSITE" id="PS00138">
    <property type="entry name" value="SUBTILASE_SER"/>
    <property type="match status" value="1"/>
</dbReference>
<dbReference type="PANTHER" id="PTHR43806:SF11">
    <property type="entry name" value="CEREVISIN-RELATED"/>
    <property type="match status" value="1"/>
</dbReference>
<dbReference type="SUPFAM" id="SSF52743">
    <property type="entry name" value="Subtilisin-like"/>
    <property type="match status" value="1"/>
</dbReference>
<evidence type="ECO:0000256" key="3">
    <source>
        <dbReference type="ARBA" id="ARBA00022801"/>
    </source>
</evidence>
<dbReference type="InterPro" id="IPR050131">
    <property type="entry name" value="Peptidase_S8_subtilisin-like"/>
</dbReference>